<dbReference type="EMBL" id="CAKLBY020000264">
    <property type="protein sequence ID" value="CAK7941482.1"/>
    <property type="molecule type" value="Genomic_DNA"/>
</dbReference>
<name>A0AAV1T1D7_9STRA</name>
<organism evidence="2 4">
    <name type="scientific">Peronospora matthiolae</name>
    <dbReference type="NCBI Taxonomy" id="2874970"/>
    <lineage>
        <taxon>Eukaryota</taxon>
        <taxon>Sar</taxon>
        <taxon>Stramenopiles</taxon>
        <taxon>Oomycota</taxon>
        <taxon>Peronosporomycetes</taxon>
        <taxon>Peronosporales</taxon>
        <taxon>Peronosporaceae</taxon>
        <taxon>Peronospora</taxon>
    </lineage>
</organism>
<comment type="caution">
    <text evidence="2">The sequence shown here is derived from an EMBL/GenBank/DDBJ whole genome shotgun (WGS) entry which is preliminary data.</text>
</comment>
<evidence type="ECO:0000313" key="4">
    <source>
        <dbReference type="Proteomes" id="UP001162060"/>
    </source>
</evidence>
<reference evidence="2" key="1">
    <citation type="submission" date="2024-01" db="EMBL/GenBank/DDBJ databases">
        <authorList>
            <person name="Webb A."/>
        </authorList>
    </citation>
    <scope>NUCLEOTIDE SEQUENCE</scope>
    <source>
        <strain evidence="2">Pm1</strain>
    </source>
</reference>
<evidence type="ECO:0000313" key="2">
    <source>
        <dbReference type="EMBL" id="CAK7892017.1"/>
    </source>
</evidence>
<gene>
    <name evidence="3" type="ORF">PM001_LOCUS26632</name>
    <name evidence="2" type="ORF">PM001_LOCUS317</name>
</gene>
<dbReference type="Proteomes" id="UP001162060">
    <property type="component" value="Unassembled WGS sequence"/>
</dbReference>
<accession>A0AAV1T1D7</accession>
<keyword evidence="1" id="KW-0472">Membrane</keyword>
<dbReference type="EMBL" id="CAKLBY020000003">
    <property type="protein sequence ID" value="CAK7892017.1"/>
    <property type="molecule type" value="Genomic_DNA"/>
</dbReference>
<evidence type="ECO:0000256" key="1">
    <source>
        <dbReference type="SAM" id="Phobius"/>
    </source>
</evidence>
<sequence length="294" mass="31972">MFVAASVALNTGVLPVGLLLDRIGPRVSIDVAPSIEVVGWSLLDHSDSGTFHMFEPAYIMFTFGGRITMMSSFPASIVTMRYQTAILAALSCLVMVVALCSLSCLQSERRRSVDIGEEIELGTSQHVAQQQLLVNRRVHIDAYGSVEVERIGQFTATTTGRNGDDAAFRFVLRATGYMGTANKPLENSSDRPRPWIPLHKAVSLCAPNEDSPCAVDRLRRGHPRIVIGAAVCESLGRALQPAGTSTKSMRVSSFFPASRVFLYAMMSIIAAKLCGRRAMDPKRMHGLDVIVAKD</sequence>
<dbReference type="AlphaFoldDB" id="A0AAV1T1D7"/>
<evidence type="ECO:0000313" key="3">
    <source>
        <dbReference type="EMBL" id="CAK7941482.1"/>
    </source>
</evidence>
<protein>
    <submittedName>
        <fullName evidence="2">Uncharacterized protein</fullName>
    </submittedName>
</protein>
<feature type="transmembrane region" description="Helical" evidence="1">
    <location>
        <begin position="57"/>
        <end position="78"/>
    </location>
</feature>
<feature type="transmembrane region" description="Helical" evidence="1">
    <location>
        <begin position="84"/>
        <end position="105"/>
    </location>
</feature>
<keyword evidence="1" id="KW-1133">Transmembrane helix</keyword>
<proteinExistence type="predicted"/>
<keyword evidence="1" id="KW-0812">Transmembrane</keyword>